<dbReference type="CDD" id="cd16833">
    <property type="entry name" value="YfiH"/>
    <property type="match status" value="1"/>
</dbReference>
<keyword evidence="4" id="KW-0479">Metal-binding</keyword>
<dbReference type="Proteomes" id="UP000261520">
    <property type="component" value="Unplaced"/>
</dbReference>
<comment type="similarity">
    <text evidence="2">Belongs to the purine nucleoside phosphorylase YfiH/LACC1 family.</text>
</comment>
<evidence type="ECO:0000256" key="2">
    <source>
        <dbReference type="ARBA" id="ARBA00007353"/>
    </source>
</evidence>
<dbReference type="PANTHER" id="PTHR30616">
    <property type="entry name" value="UNCHARACTERIZED PROTEIN YFIH"/>
    <property type="match status" value="1"/>
</dbReference>
<dbReference type="Pfam" id="PF02578">
    <property type="entry name" value="Cu-oxidase_4"/>
    <property type="match status" value="1"/>
</dbReference>
<dbReference type="GO" id="GO:0017061">
    <property type="term" value="F:S-methyl-5-thioadenosine phosphorylase activity"/>
    <property type="evidence" value="ECO:0007669"/>
    <property type="project" value="UniProtKB-EC"/>
</dbReference>
<keyword evidence="6" id="KW-0862">Zinc</keyword>
<evidence type="ECO:0000256" key="3">
    <source>
        <dbReference type="ARBA" id="ARBA00022679"/>
    </source>
</evidence>
<proteinExistence type="inferred from homology"/>
<comment type="catalytic activity">
    <reaction evidence="9">
        <text>S-methyl-5'-thioadenosine + phosphate = 5-(methylsulfanyl)-alpha-D-ribose 1-phosphate + adenine</text>
        <dbReference type="Rhea" id="RHEA:11852"/>
        <dbReference type="ChEBI" id="CHEBI:16708"/>
        <dbReference type="ChEBI" id="CHEBI:17509"/>
        <dbReference type="ChEBI" id="CHEBI:43474"/>
        <dbReference type="ChEBI" id="CHEBI:58533"/>
        <dbReference type="EC" id="2.4.2.28"/>
    </reaction>
    <physiologicalReaction direction="left-to-right" evidence="9">
        <dbReference type="Rhea" id="RHEA:11853"/>
    </physiologicalReaction>
</comment>
<dbReference type="SUPFAM" id="SSF64438">
    <property type="entry name" value="CNF1/YfiH-like putative cysteine hydrolases"/>
    <property type="match status" value="1"/>
</dbReference>
<comment type="catalytic activity">
    <reaction evidence="1">
        <text>inosine + phosphate = alpha-D-ribose 1-phosphate + hypoxanthine</text>
        <dbReference type="Rhea" id="RHEA:27646"/>
        <dbReference type="ChEBI" id="CHEBI:17368"/>
        <dbReference type="ChEBI" id="CHEBI:17596"/>
        <dbReference type="ChEBI" id="CHEBI:43474"/>
        <dbReference type="ChEBI" id="CHEBI:57720"/>
        <dbReference type="EC" id="2.4.2.1"/>
    </reaction>
    <physiologicalReaction direction="left-to-right" evidence="1">
        <dbReference type="Rhea" id="RHEA:27647"/>
    </physiologicalReaction>
</comment>
<organism evidence="10 11">
    <name type="scientific">Periophthalmus magnuspinnatus</name>
    <dbReference type="NCBI Taxonomy" id="409849"/>
    <lineage>
        <taxon>Eukaryota</taxon>
        <taxon>Metazoa</taxon>
        <taxon>Chordata</taxon>
        <taxon>Craniata</taxon>
        <taxon>Vertebrata</taxon>
        <taxon>Euteleostomi</taxon>
        <taxon>Actinopterygii</taxon>
        <taxon>Neopterygii</taxon>
        <taxon>Teleostei</taxon>
        <taxon>Neoteleostei</taxon>
        <taxon>Acanthomorphata</taxon>
        <taxon>Gobiaria</taxon>
        <taxon>Gobiiformes</taxon>
        <taxon>Gobioidei</taxon>
        <taxon>Gobiidae</taxon>
        <taxon>Oxudercinae</taxon>
        <taxon>Periophthalmus</taxon>
    </lineage>
</organism>
<evidence type="ECO:0000256" key="1">
    <source>
        <dbReference type="ARBA" id="ARBA00000553"/>
    </source>
</evidence>
<evidence type="ECO:0000313" key="11">
    <source>
        <dbReference type="Proteomes" id="UP000261520"/>
    </source>
</evidence>
<accession>A0A3B3ZII8</accession>
<dbReference type="GO" id="GO:0005507">
    <property type="term" value="F:copper ion binding"/>
    <property type="evidence" value="ECO:0007669"/>
    <property type="project" value="TreeGrafter"/>
</dbReference>
<evidence type="ECO:0000256" key="8">
    <source>
        <dbReference type="ARBA" id="ARBA00048968"/>
    </source>
</evidence>
<dbReference type="InterPro" id="IPR038371">
    <property type="entry name" value="Cu_polyphenol_OxRdtase_sf"/>
</dbReference>
<evidence type="ECO:0000256" key="5">
    <source>
        <dbReference type="ARBA" id="ARBA00022801"/>
    </source>
</evidence>
<evidence type="ECO:0000256" key="4">
    <source>
        <dbReference type="ARBA" id="ARBA00022723"/>
    </source>
</evidence>
<evidence type="ECO:0000256" key="7">
    <source>
        <dbReference type="ARBA" id="ARBA00047989"/>
    </source>
</evidence>
<dbReference type="InterPro" id="IPR011324">
    <property type="entry name" value="Cytotoxic_necrot_fac-like_cat"/>
</dbReference>
<dbReference type="AlphaFoldDB" id="A0A3B3ZII8"/>
<sequence length="423" mass="46562">ADGRRLNDLFALLIDIANGGCLTCFRASVLESLSRDCHVFLLYATQNKDNNDVIAKLRDISKSIHILDSVTIASCLYVFKQIIDELDLSVIKVLTSPNGKESIDLYREWLFTAVYRFEFEIIASEKCTCGECPSRAPLDSPGEKVRREVDEFVQQLPALKGQITVSKSTLIPDCFGHGFSSRCGGVSYISSLSSLNLFCSSKRRDPHAVVGENRRRLALVAGFYPKTIDVWVFGKPEPDSYDGIVTDQTGVVLAAPGADCIPLLFCDPVHRVIGATHAGWKGTLMGAAMATVDSMVREFGSDIQDIKVALGPSVGVCCYSMDQNQASEFTKIHPNCVPDPESTHPHVNIRLANRVLLQNGGVLPENIHDDTVWDRPQVTPCTSCKPQKYFSHVRDGLNFGTQVGFIWIREFEPGTETEAATLV</sequence>
<dbReference type="GO" id="GO:0016787">
    <property type="term" value="F:hydrolase activity"/>
    <property type="evidence" value="ECO:0007669"/>
    <property type="project" value="UniProtKB-KW"/>
</dbReference>
<evidence type="ECO:0000256" key="6">
    <source>
        <dbReference type="ARBA" id="ARBA00022833"/>
    </source>
</evidence>
<keyword evidence="3" id="KW-0808">Transferase</keyword>
<dbReference type="Ensembl" id="ENSPMGT00000004658.1">
    <property type="protein sequence ID" value="ENSPMGP00000004390.1"/>
    <property type="gene ID" value="ENSPMGG00000003712.1"/>
</dbReference>
<evidence type="ECO:0000256" key="9">
    <source>
        <dbReference type="ARBA" id="ARBA00049893"/>
    </source>
</evidence>
<protein>
    <submittedName>
        <fullName evidence="10">Uncharacterized protein</fullName>
    </submittedName>
</protein>
<dbReference type="PANTHER" id="PTHR30616:SF2">
    <property type="entry name" value="PURINE NUCLEOSIDE PHOSPHORYLASE LACC1"/>
    <property type="match status" value="1"/>
</dbReference>
<dbReference type="STRING" id="409849.ENSPMGP00000004390"/>
<comment type="catalytic activity">
    <reaction evidence="7">
        <text>adenosine + H2O + H(+) = inosine + NH4(+)</text>
        <dbReference type="Rhea" id="RHEA:24408"/>
        <dbReference type="ChEBI" id="CHEBI:15377"/>
        <dbReference type="ChEBI" id="CHEBI:15378"/>
        <dbReference type="ChEBI" id="CHEBI:16335"/>
        <dbReference type="ChEBI" id="CHEBI:17596"/>
        <dbReference type="ChEBI" id="CHEBI:28938"/>
        <dbReference type="EC" id="3.5.4.4"/>
    </reaction>
    <physiologicalReaction direction="left-to-right" evidence="7">
        <dbReference type="Rhea" id="RHEA:24409"/>
    </physiologicalReaction>
</comment>
<reference evidence="10" key="1">
    <citation type="submission" date="2025-08" db="UniProtKB">
        <authorList>
            <consortium name="Ensembl"/>
        </authorList>
    </citation>
    <scope>IDENTIFICATION</scope>
</reference>
<keyword evidence="11" id="KW-1185">Reference proteome</keyword>
<dbReference type="InterPro" id="IPR003730">
    <property type="entry name" value="Cu_polyphenol_OxRdtase"/>
</dbReference>
<name>A0A3B3ZII8_9GOBI</name>
<evidence type="ECO:0000313" key="10">
    <source>
        <dbReference type="Ensembl" id="ENSPMGP00000004390.1"/>
    </source>
</evidence>
<comment type="catalytic activity">
    <reaction evidence="8">
        <text>adenosine + phosphate = alpha-D-ribose 1-phosphate + adenine</text>
        <dbReference type="Rhea" id="RHEA:27642"/>
        <dbReference type="ChEBI" id="CHEBI:16335"/>
        <dbReference type="ChEBI" id="CHEBI:16708"/>
        <dbReference type="ChEBI" id="CHEBI:43474"/>
        <dbReference type="ChEBI" id="CHEBI:57720"/>
        <dbReference type="EC" id="2.4.2.1"/>
    </reaction>
    <physiologicalReaction direction="left-to-right" evidence="8">
        <dbReference type="Rhea" id="RHEA:27643"/>
    </physiologicalReaction>
</comment>
<reference evidence="10" key="2">
    <citation type="submission" date="2025-09" db="UniProtKB">
        <authorList>
            <consortium name="Ensembl"/>
        </authorList>
    </citation>
    <scope>IDENTIFICATION</scope>
</reference>
<dbReference type="Gene3D" id="3.60.140.10">
    <property type="entry name" value="CNF1/YfiH-like putative cysteine hydrolases"/>
    <property type="match status" value="1"/>
</dbReference>
<keyword evidence="5" id="KW-0378">Hydrolase</keyword>